<evidence type="ECO:0000256" key="6">
    <source>
        <dbReference type="ARBA" id="ARBA00022989"/>
    </source>
</evidence>
<dbReference type="EMBL" id="KZ821271">
    <property type="protein sequence ID" value="PYH40992.1"/>
    <property type="molecule type" value="Genomic_DNA"/>
</dbReference>
<keyword evidence="5" id="KW-0249">Electron transport</keyword>
<keyword evidence="10" id="KW-0175">Coiled coil</keyword>
<feature type="transmembrane region" description="Helical" evidence="11">
    <location>
        <begin position="234"/>
        <end position="252"/>
    </location>
</feature>
<keyword evidence="3" id="KW-0813">Transport</keyword>
<dbReference type="Gene3D" id="3.40.50.80">
    <property type="entry name" value="Nucleotide-binding domain of ferredoxin-NADP reductase (FNR) module"/>
    <property type="match status" value="1"/>
</dbReference>
<feature type="transmembrane region" description="Helical" evidence="11">
    <location>
        <begin position="70"/>
        <end position="88"/>
    </location>
</feature>
<keyword evidence="8" id="KW-0406">Ion transport</keyword>
<name>A0A319A036_9EURO</name>
<dbReference type="GO" id="GO:0005886">
    <property type="term" value="C:plasma membrane"/>
    <property type="evidence" value="ECO:0007669"/>
    <property type="project" value="TreeGrafter"/>
</dbReference>
<comment type="subcellular location">
    <subcellularLocation>
        <location evidence="1">Membrane</location>
        <topology evidence="1">Multi-pass membrane protein</topology>
    </subcellularLocation>
</comment>
<keyword evidence="9 11" id="KW-0472">Membrane</keyword>
<dbReference type="InterPro" id="IPR039261">
    <property type="entry name" value="FNR_nucleotide-bd"/>
</dbReference>
<dbReference type="InterPro" id="IPR017927">
    <property type="entry name" value="FAD-bd_FR_type"/>
</dbReference>
<keyword evidence="6 11" id="KW-1133">Transmembrane helix</keyword>
<evidence type="ECO:0000256" key="8">
    <source>
        <dbReference type="ARBA" id="ARBA00023065"/>
    </source>
</evidence>
<dbReference type="CDD" id="cd06186">
    <property type="entry name" value="NOX_Duox_like_FAD_NADP"/>
    <property type="match status" value="1"/>
</dbReference>
<dbReference type="RefSeq" id="XP_025426974.1">
    <property type="nucleotide sequence ID" value="XM_025573780.1"/>
</dbReference>
<proteinExistence type="inferred from homology"/>
<sequence length="727" mass="83161">MIPLLISRMERNRRTCIEALSTRLETRRQDRVRYLRDMFHNFFGNLQGLLYIGFIDLLLRFHQMSARMQLLETVYLTSLLLPFILLFVYSCFRFVCYCFQNSILLFSSTTAYVLYKKYLIYPRLNLPLLGINKLSPIQFLIMLIYSGLTCACNLLWVKTADQAASRAAKLSLLNLLPLYLAGGHEFGARLLFIPLETYGILHRTAGWMASIECAIHIIIIYAKHRDQGTDDSRFYGIVARSMILALLFLPMVKRRVYEVFLVTHLACAFVGLYAIWKHLHIQKSSSVRLIWVCLSTVVVTSSLQLCRILYRNVHTRRSARIVCSFIGDEVIRVAIHMPRPWAVRAGERVNLGIPGLGIFYIFQAHPFSVAWWENDTGTGSSPIYLMFRVRNGFTRKIRGCLNPGQEYRAWVDGPFGPSSSLPNDMSLYGHILMATSGIGIAAQIPYIKEILHRRSTAEACTERISLIWELDRSGEYSGAVDWLQELISQDQSYVLNIEIYTGVNMITEKFVALGDHDLIKIHAGNIDWERKVQDESNRQKGRQLVAGQYLGSRETLGLSVKPGDVRLKAEDGIQYAWHIDDISLKHLFDKHLSKHSVGAYQRLCSEVGQSFWAIYNEPTKKEDLARSEEIEHLEQEKRILVEKLAEAKTKIAELHDKIESVEAQRDSLEESISESNQTLLLHQEEAQRWMTVADCYQNSFLYVSDALAHVVSYLQGVEGNSYTLGTS</sequence>
<comment type="similarity">
    <text evidence="2">Belongs to the ferric reductase (FRE) family.</text>
</comment>
<protein>
    <recommendedName>
        <fullName evidence="12">FAD-binding FR-type domain-containing protein</fullName>
    </recommendedName>
</protein>
<dbReference type="STRING" id="1450539.A0A319A036"/>
<keyword evidence="14" id="KW-1185">Reference proteome</keyword>
<organism evidence="13 14">
    <name type="scientific">Aspergillus saccharolyticus JOP 1030-1</name>
    <dbReference type="NCBI Taxonomy" id="1450539"/>
    <lineage>
        <taxon>Eukaryota</taxon>
        <taxon>Fungi</taxon>
        <taxon>Dikarya</taxon>
        <taxon>Ascomycota</taxon>
        <taxon>Pezizomycotina</taxon>
        <taxon>Eurotiomycetes</taxon>
        <taxon>Eurotiomycetidae</taxon>
        <taxon>Eurotiales</taxon>
        <taxon>Aspergillaceae</taxon>
        <taxon>Aspergillus</taxon>
        <taxon>Aspergillus subgen. Circumdati</taxon>
    </lineage>
</organism>
<dbReference type="InterPro" id="IPR051410">
    <property type="entry name" value="Ferric/Cupric_Reductase"/>
</dbReference>
<evidence type="ECO:0000313" key="13">
    <source>
        <dbReference type="EMBL" id="PYH40992.1"/>
    </source>
</evidence>
<dbReference type="GO" id="GO:0000293">
    <property type="term" value="F:ferric-chelate reductase activity"/>
    <property type="evidence" value="ECO:0007669"/>
    <property type="project" value="UniProtKB-ARBA"/>
</dbReference>
<dbReference type="Proteomes" id="UP000248349">
    <property type="component" value="Unassembled WGS sequence"/>
</dbReference>
<dbReference type="Pfam" id="PF01794">
    <property type="entry name" value="Ferric_reduct"/>
    <property type="match status" value="1"/>
</dbReference>
<reference evidence="13 14" key="1">
    <citation type="submission" date="2016-12" db="EMBL/GenBank/DDBJ databases">
        <title>The genomes of Aspergillus section Nigri reveals drivers in fungal speciation.</title>
        <authorList>
            <consortium name="DOE Joint Genome Institute"/>
            <person name="Vesth T.C."/>
            <person name="Nybo J."/>
            <person name="Theobald S."/>
            <person name="Brandl J."/>
            <person name="Frisvad J.C."/>
            <person name="Nielsen K.F."/>
            <person name="Lyhne E.K."/>
            <person name="Kogle M.E."/>
            <person name="Kuo A."/>
            <person name="Riley R."/>
            <person name="Clum A."/>
            <person name="Nolan M."/>
            <person name="Lipzen A."/>
            <person name="Salamov A."/>
            <person name="Henrissat B."/>
            <person name="Wiebenga A."/>
            <person name="De Vries R.P."/>
            <person name="Grigoriev I.V."/>
            <person name="Mortensen U.H."/>
            <person name="Andersen M.R."/>
            <person name="Baker S.E."/>
        </authorList>
    </citation>
    <scope>NUCLEOTIDE SEQUENCE [LARGE SCALE GENOMIC DNA]</scope>
    <source>
        <strain evidence="13 14">JOP 1030-1</strain>
    </source>
</reference>
<feature type="domain" description="FAD-binding FR-type" evidence="12">
    <location>
        <begin position="308"/>
        <end position="421"/>
    </location>
</feature>
<gene>
    <name evidence="13" type="ORF">BP01DRAFT_350052</name>
</gene>
<evidence type="ECO:0000256" key="2">
    <source>
        <dbReference type="ARBA" id="ARBA00006278"/>
    </source>
</evidence>
<accession>A0A319A036</accession>
<keyword evidence="7" id="KW-0560">Oxidoreductase</keyword>
<evidence type="ECO:0000313" key="14">
    <source>
        <dbReference type="Proteomes" id="UP000248349"/>
    </source>
</evidence>
<dbReference type="Pfam" id="PF08022">
    <property type="entry name" value="FAD_binding_8"/>
    <property type="match status" value="1"/>
</dbReference>
<feature type="transmembrane region" description="Helical" evidence="11">
    <location>
        <begin position="38"/>
        <end position="58"/>
    </location>
</feature>
<feature type="coiled-coil region" evidence="10">
    <location>
        <begin position="630"/>
        <end position="678"/>
    </location>
</feature>
<keyword evidence="4 11" id="KW-0812">Transmembrane</keyword>
<dbReference type="InterPro" id="IPR013121">
    <property type="entry name" value="Fe_red_NAD-bd_6"/>
</dbReference>
<evidence type="ECO:0000256" key="5">
    <source>
        <dbReference type="ARBA" id="ARBA00022982"/>
    </source>
</evidence>
<dbReference type="InterPro" id="IPR013112">
    <property type="entry name" value="FAD-bd_8"/>
</dbReference>
<evidence type="ECO:0000256" key="9">
    <source>
        <dbReference type="ARBA" id="ARBA00023136"/>
    </source>
</evidence>
<dbReference type="GO" id="GO:0006879">
    <property type="term" value="P:intracellular iron ion homeostasis"/>
    <property type="evidence" value="ECO:0007669"/>
    <property type="project" value="TreeGrafter"/>
</dbReference>
<feature type="transmembrane region" description="Helical" evidence="11">
    <location>
        <begin position="205"/>
        <end position="222"/>
    </location>
</feature>
<evidence type="ECO:0000256" key="4">
    <source>
        <dbReference type="ARBA" id="ARBA00022692"/>
    </source>
</evidence>
<feature type="transmembrane region" description="Helical" evidence="11">
    <location>
        <begin position="259"/>
        <end position="276"/>
    </location>
</feature>
<evidence type="ECO:0000256" key="7">
    <source>
        <dbReference type="ARBA" id="ARBA00023002"/>
    </source>
</evidence>
<feature type="transmembrane region" description="Helical" evidence="11">
    <location>
        <begin position="94"/>
        <end position="115"/>
    </location>
</feature>
<dbReference type="OrthoDB" id="4494341at2759"/>
<dbReference type="Pfam" id="PF08030">
    <property type="entry name" value="NAD_binding_6"/>
    <property type="match status" value="1"/>
</dbReference>
<feature type="transmembrane region" description="Helical" evidence="11">
    <location>
        <begin position="136"/>
        <end position="156"/>
    </location>
</feature>
<dbReference type="InterPro" id="IPR013130">
    <property type="entry name" value="Fe3_Rdtase_TM_dom"/>
</dbReference>
<dbReference type="PROSITE" id="PS51384">
    <property type="entry name" value="FAD_FR"/>
    <property type="match status" value="1"/>
</dbReference>
<evidence type="ECO:0000256" key="1">
    <source>
        <dbReference type="ARBA" id="ARBA00004141"/>
    </source>
</evidence>
<evidence type="ECO:0000256" key="11">
    <source>
        <dbReference type="SAM" id="Phobius"/>
    </source>
</evidence>
<dbReference type="GO" id="GO:0015677">
    <property type="term" value="P:copper ion import"/>
    <property type="evidence" value="ECO:0007669"/>
    <property type="project" value="TreeGrafter"/>
</dbReference>
<feature type="transmembrane region" description="Helical" evidence="11">
    <location>
        <begin position="288"/>
        <end position="310"/>
    </location>
</feature>
<evidence type="ECO:0000259" key="12">
    <source>
        <dbReference type="PROSITE" id="PS51384"/>
    </source>
</evidence>
<dbReference type="GO" id="GO:0006826">
    <property type="term" value="P:iron ion transport"/>
    <property type="evidence" value="ECO:0007669"/>
    <property type="project" value="TreeGrafter"/>
</dbReference>
<feature type="transmembrane region" description="Helical" evidence="11">
    <location>
        <begin position="176"/>
        <end position="193"/>
    </location>
</feature>
<dbReference type="GeneID" id="37075008"/>
<dbReference type="PANTHER" id="PTHR32361">
    <property type="entry name" value="FERRIC/CUPRIC REDUCTASE TRANSMEMBRANE COMPONENT"/>
    <property type="match status" value="1"/>
</dbReference>
<dbReference type="AlphaFoldDB" id="A0A319A036"/>
<evidence type="ECO:0000256" key="3">
    <source>
        <dbReference type="ARBA" id="ARBA00022448"/>
    </source>
</evidence>
<dbReference type="PANTHER" id="PTHR32361:SF26">
    <property type="entry name" value="FAD-BINDING 8 DOMAIN-CONTAINING PROTEIN-RELATED"/>
    <property type="match status" value="1"/>
</dbReference>
<evidence type="ECO:0000256" key="10">
    <source>
        <dbReference type="SAM" id="Coils"/>
    </source>
</evidence>